<organism evidence="13">
    <name type="scientific">Leptocylindrus danicus</name>
    <dbReference type="NCBI Taxonomy" id="163516"/>
    <lineage>
        <taxon>Eukaryota</taxon>
        <taxon>Sar</taxon>
        <taxon>Stramenopiles</taxon>
        <taxon>Ochrophyta</taxon>
        <taxon>Bacillariophyta</taxon>
        <taxon>Coscinodiscophyceae</taxon>
        <taxon>Chaetocerotophycidae</taxon>
        <taxon>Leptocylindrales</taxon>
        <taxon>Leptocylindraceae</taxon>
        <taxon>Leptocylindrus</taxon>
    </lineage>
</organism>
<keyword evidence="5 7" id="KW-0067">ATP-binding</keyword>
<feature type="region of interest" description="Disordered" evidence="11">
    <location>
        <begin position="1"/>
        <end position="67"/>
    </location>
</feature>
<feature type="binding site" evidence="7">
    <location>
        <position position="380"/>
    </location>
    <ligand>
        <name>ATP</name>
        <dbReference type="ChEBI" id="CHEBI:30616"/>
    </ligand>
</feature>
<feature type="region of interest" description="Disordered" evidence="11">
    <location>
        <begin position="200"/>
        <end position="221"/>
    </location>
</feature>
<dbReference type="SMART" id="SM00220">
    <property type="entry name" value="S_TKc"/>
    <property type="match status" value="1"/>
</dbReference>
<evidence type="ECO:0000256" key="5">
    <source>
        <dbReference type="ARBA" id="ARBA00022840"/>
    </source>
</evidence>
<dbReference type="InterPro" id="IPR000719">
    <property type="entry name" value="Prot_kinase_dom"/>
</dbReference>
<keyword evidence="2 10" id="KW-0808">Transferase</keyword>
<dbReference type="Gene3D" id="3.30.200.20">
    <property type="entry name" value="Phosphorylase Kinase, domain 1"/>
    <property type="match status" value="1"/>
</dbReference>
<evidence type="ECO:0000256" key="6">
    <source>
        <dbReference type="PIRSR" id="PIRSR630616-1"/>
    </source>
</evidence>
<evidence type="ECO:0000256" key="10">
    <source>
        <dbReference type="RuleBase" id="RU367134"/>
    </source>
</evidence>
<feature type="active site" description="Proton acceptor" evidence="6">
    <location>
        <position position="362"/>
    </location>
</feature>
<comment type="similarity">
    <text evidence="10">Belongs to the protein kinase superfamily. Ser/Thr protein kinase family. Aurora subfamily.</text>
</comment>
<dbReference type="InterPro" id="IPR008271">
    <property type="entry name" value="Ser/Thr_kinase_AS"/>
</dbReference>
<evidence type="ECO:0000256" key="8">
    <source>
        <dbReference type="PIRSR" id="PIRSR630616-3"/>
    </source>
</evidence>
<dbReference type="CDD" id="cd14007">
    <property type="entry name" value="STKc_Aurora"/>
    <property type="match status" value="1"/>
</dbReference>
<feature type="cross-link" description="Glycyl lysine isopeptide (Lys-Gly) (interchain with G-Cter in SUMO2)" evidence="8">
    <location>
        <position position="364"/>
    </location>
</feature>
<dbReference type="AlphaFoldDB" id="A0A7S2JTP4"/>
<keyword evidence="3 7" id="KW-0547">Nucleotide-binding</keyword>
<dbReference type="InterPro" id="IPR017441">
    <property type="entry name" value="Protein_kinase_ATP_BS"/>
</dbReference>
<comment type="catalytic activity">
    <reaction evidence="10">
        <text>L-seryl-[protein] + ATP = O-phospho-L-seryl-[protein] + ADP + H(+)</text>
        <dbReference type="Rhea" id="RHEA:17989"/>
        <dbReference type="Rhea" id="RHEA-COMP:9863"/>
        <dbReference type="Rhea" id="RHEA-COMP:11604"/>
        <dbReference type="ChEBI" id="CHEBI:15378"/>
        <dbReference type="ChEBI" id="CHEBI:29999"/>
        <dbReference type="ChEBI" id="CHEBI:30616"/>
        <dbReference type="ChEBI" id="CHEBI:83421"/>
        <dbReference type="ChEBI" id="CHEBI:456216"/>
        <dbReference type="EC" id="2.7.11.1"/>
    </reaction>
</comment>
<dbReference type="InterPro" id="IPR011009">
    <property type="entry name" value="Kinase-like_dom_sf"/>
</dbReference>
<dbReference type="InterPro" id="IPR030616">
    <property type="entry name" value="Aur-like"/>
</dbReference>
<evidence type="ECO:0000259" key="12">
    <source>
        <dbReference type="PROSITE" id="PS50011"/>
    </source>
</evidence>
<dbReference type="GO" id="GO:0005524">
    <property type="term" value="F:ATP binding"/>
    <property type="evidence" value="ECO:0007669"/>
    <property type="project" value="UniProtKB-UniRule"/>
</dbReference>
<sequence length="520" mass="57643">MSRSHQATISRSANQDAHESPSTQRKSSRLDYQNKKSDICDGRLDRVPKGGASRLNDENAATNGSISGIRSKGVLGAGKKSVQSSQLQCNIKYSKPKQRMDDCDLLKSASFDEEISAPGIGDKKRSAAASNVELIVSAGKKRQQISSPARALSTRTRGRAPFVVPAKSLAVSCSEGGGAATGEKGQNDVSCLESLASVATKTSSDREDNSSDVSSIENVSKDLTPSTPVWSLDDFDVKDHVLGKGKFGRVHRAQEKQSKEIVALKVLSKSQLSSGSSQLLLLRREVEIQARLIHENILRLFGFFHDEKFVYLILEEATGGELYKVMARKPGSRFQEVEASVFVKQVATALLFLKSKHILHRDIKPENLLIGSDGKLKLSDFGWACHAPPPLSRRTTLCGTAEYCAPEMLIEKCYDHNIDNWALGVLMYELVVGKTPFWTKSCLKMDLDEKSKKRRINEMIWKKIKSFRDCNVQSVLFGDSLRELVVTVNFCDMVVKLLKRLPKDRIPLDKIIEHPWCCTK</sequence>
<dbReference type="PROSITE" id="PS50011">
    <property type="entry name" value="PROTEIN_KINASE_DOM"/>
    <property type="match status" value="1"/>
</dbReference>
<evidence type="ECO:0000256" key="9">
    <source>
        <dbReference type="PROSITE-ProRule" id="PRU10141"/>
    </source>
</evidence>
<keyword evidence="1 10" id="KW-0723">Serine/threonine-protein kinase</keyword>
<dbReference type="EMBL" id="HBGY01001091">
    <property type="protein sequence ID" value="CAD9556118.1"/>
    <property type="molecule type" value="Transcribed_RNA"/>
</dbReference>
<evidence type="ECO:0000256" key="1">
    <source>
        <dbReference type="ARBA" id="ARBA00022527"/>
    </source>
</evidence>
<dbReference type="PROSITE" id="PS00108">
    <property type="entry name" value="PROTEIN_KINASE_ST"/>
    <property type="match status" value="1"/>
</dbReference>
<dbReference type="SUPFAM" id="SSF56112">
    <property type="entry name" value="Protein kinase-like (PK-like)"/>
    <property type="match status" value="1"/>
</dbReference>
<comment type="catalytic activity">
    <reaction evidence="10">
        <text>L-threonyl-[protein] + ATP = O-phospho-L-threonyl-[protein] + ADP + H(+)</text>
        <dbReference type="Rhea" id="RHEA:46608"/>
        <dbReference type="Rhea" id="RHEA-COMP:11060"/>
        <dbReference type="Rhea" id="RHEA-COMP:11605"/>
        <dbReference type="ChEBI" id="CHEBI:15378"/>
        <dbReference type="ChEBI" id="CHEBI:30013"/>
        <dbReference type="ChEBI" id="CHEBI:30616"/>
        <dbReference type="ChEBI" id="CHEBI:61977"/>
        <dbReference type="ChEBI" id="CHEBI:456216"/>
        <dbReference type="EC" id="2.7.11.1"/>
    </reaction>
</comment>
<dbReference type="EC" id="2.7.11.1" evidence="10"/>
<feature type="binding site" evidence="7">
    <location>
        <begin position="366"/>
        <end position="367"/>
    </location>
    <ligand>
        <name>ATP</name>
        <dbReference type="ChEBI" id="CHEBI:30616"/>
    </ligand>
</feature>
<feature type="compositionally biased region" description="Basic and acidic residues" evidence="11">
    <location>
        <begin position="28"/>
        <end position="48"/>
    </location>
</feature>
<feature type="compositionally biased region" description="Polar residues" evidence="11">
    <location>
        <begin position="1"/>
        <end position="25"/>
    </location>
</feature>
<evidence type="ECO:0000256" key="11">
    <source>
        <dbReference type="SAM" id="MobiDB-lite"/>
    </source>
</evidence>
<evidence type="ECO:0000256" key="2">
    <source>
        <dbReference type="ARBA" id="ARBA00022679"/>
    </source>
</evidence>
<evidence type="ECO:0000256" key="3">
    <source>
        <dbReference type="ARBA" id="ARBA00022741"/>
    </source>
</evidence>
<feature type="binding site" evidence="7 9">
    <location>
        <position position="265"/>
    </location>
    <ligand>
        <name>ATP</name>
        <dbReference type="ChEBI" id="CHEBI:30616"/>
    </ligand>
</feature>
<evidence type="ECO:0000313" key="13">
    <source>
        <dbReference type="EMBL" id="CAD9556118.1"/>
    </source>
</evidence>
<protein>
    <recommendedName>
        <fullName evidence="10">Aurora kinase</fullName>
        <ecNumber evidence="10">2.7.11.1</ecNumber>
    </recommendedName>
</protein>
<dbReference type="PANTHER" id="PTHR24350">
    <property type="entry name" value="SERINE/THREONINE-PROTEIN KINASE IAL-RELATED"/>
    <property type="match status" value="1"/>
</dbReference>
<dbReference type="FunFam" id="3.30.200.20:FF:000042">
    <property type="entry name" value="Aurora kinase A"/>
    <property type="match status" value="1"/>
</dbReference>
<feature type="compositionally biased region" description="Polar residues" evidence="11">
    <location>
        <begin position="211"/>
        <end position="221"/>
    </location>
</feature>
<feature type="binding site" evidence="7">
    <location>
        <begin position="315"/>
        <end position="317"/>
    </location>
    <ligand>
        <name>ATP</name>
        <dbReference type="ChEBI" id="CHEBI:30616"/>
    </ligand>
</feature>
<dbReference type="PROSITE" id="PS00107">
    <property type="entry name" value="PROTEIN_KINASE_ATP"/>
    <property type="match status" value="1"/>
</dbReference>
<evidence type="ECO:0000256" key="7">
    <source>
        <dbReference type="PIRSR" id="PIRSR630616-2"/>
    </source>
</evidence>
<accession>A0A7S2JTP4</accession>
<dbReference type="GO" id="GO:0004674">
    <property type="term" value="F:protein serine/threonine kinase activity"/>
    <property type="evidence" value="ECO:0007669"/>
    <property type="project" value="UniProtKB-KW"/>
</dbReference>
<evidence type="ECO:0000256" key="4">
    <source>
        <dbReference type="ARBA" id="ARBA00022777"/>
    </source>
</evidence>
<proteinExistence type="inferred from homology"/>
<keyword evidence="4 10" id="KW-0418">Kinase</keyword>
<dbReference type="Gene3D" id="1.10.510.10">
    <property type="entry name" value="Transferase(Phosphotransferase) domain 1"/>
    <property type="match status" value="1"/>
</dbReference>
<reference evidence="13" key="1">
    <citation type="submission" date="2021-01" db="EMBL/GenBank/DDBJ databases">
        <authorList>
            <person name="Corre E."/>
            <person name="Pelletier E."/>
            <person name="Niang G."/>
            <person name="Scheremetjew M."/>
            <person name="Finn R."/>
            <person name="Kale V."/>
            <person name="Holt S."/>
            <person name="Cochrane G."/>
            <person name="Meng A."/>
            <person name="Brown T."/>
            <person name="Cohen L."/>
        </authorList>
    </citation>
    <scope>NUCLEOTIDE SEQUENCE</scope>
    <source>
        <strain evidence="13">B650</strain>
    </source>
</reference>
<feature type="domain" description="Protein kinase" evidence="12">
    <location>
        <begin position="236"/>
        <end position="517"/>
    </location>
</feature>
<gene>
    <name evidence="13" type="ORF">LDAN0321_LOCUS737</name>
</gene>
<feature type="binding site" evidence="7">
    <location>
        <position position="246"/>
    </location>
    <ligand>
        <name>ATP</name>
        <dbReference type="ChEBI" id="CHEBI:30616"/>
    </ligand>
</feature>
<name>A0A7S2JTP4_9STRA</name>
<dbReference type="Pfam" id="PF00069">
    <property type="entry name" value="Pkinase"/>
    <property type="match status" value="1"/>
</dbReference>